<comment type="function">
    <text evidence="4">Catalyzes the conversion of cyclic dehypoxanthine futalosine (cyclic DHFL) into 1,4-dihydroxy-6-naphthoate, a step in the biosynthesis of menaquinone (MK, vitamin K2).</text>
</comment>
<sequence>MQTMKNNAYTIAHSPDADDIFMYYAIKFGWVSSPYPLQNFALDIESLNQSCLSGEYDICAISFGLYPHICESYALLRTAMSFGNGYGPKVIKKKQTQLKRNFKVALSGKYTTNALLFLLKYPNARPVFMNFMEIQKAVLSGECDAGVLIHEEILNFSSELVVEAFLWDIWQELSGENALPLPLGGMALRRSIPLNRAINLEQILTRAIEIGLKYKKTLSQMLLQNHLVRVNENELSQYLDLYANKDSVTMSEVQKNALEKLYEIGYNARIYNRDLSKNLEKYLIPIEYEKIRNS</sequence>
<evidence type="ECO:0000313" key="7">
    <source>
        <dbReference type="Proteomes" id="UP000029714"/>
    </source>
</evidence>
<feature type="active site" description="Proton acceptor" evidence="4">
    <location>
        <position position="150"/>
    </location>
</feature>
<comment type="catalytic activity">
    <reaction evidence="4">
        <text>cyclic dehypoxanthinylfutalosinate = 1,4-dihydroxy-6-naphthoate + dihydroxyacetone</text>
        <dbReference type="Rhea" id="RHEA:33087"/>
        <dbReference type="ChEBI" id="CHEBI:16016"/>
        <dbReference type="ChEBI" id="CHEBI:64254"/>
        <dbReference type="ChEBI" id="CHEBI:64270"/>
        <dbReference type="EC" id="4.1.99.29"/>
    </reaction>
</comment>
<reference evidence="6" key="3">
    <citation type="submission" date="2018-04" db="EMBL/GenBank/DDBJ databases">
        <authorList>
            <person name="Sheh A."/>
            <person name="Shen Z."/>
            <person name="Mannion A.J."/>
            <person name="Fox J.G."/>
        </authorList>
    </citation>
    <scope>NUCLEOTIDE SEQUENCE</scope>
    <source>
        <strain evidence="6">MIT 97-6194</strain>
    </source>
</reference>
<dbReference type="InterPro" id="IPR030869">
    <property type="entry name" value="MqnD"/>
</dbReference>
<dbReference type="STRING" id="1548018.LS64_04975"/>
<dbReference type="EC" id="4.1.99.29" evidence="4"/>
<evidence type="ECO:0000256" key="3">
    <source>
        <dbReference type="ARBA" id="ARBA00023239"/>
    </source>
</evidence>
<dbReference type="Proteomes" id="UP000477070">
    <property type="component" value="Unassembled WGS sequence"/>
</dbReference>
<accession>A0A347VTJ0</accession>
<evidence type="ECO:0000313" key="8">
    <source>
        <dbReference type="Proteomes" id="UP000477070"/>
    </source>
</evidence>
<reference evidence="6 7" key="1">
    <citation type="journal article" date="2014" name="Genome Announc.">
        <title>Draft genome sequences of eight enterohepatic helicobacter species isolated from both laboratory and wild rodents.</title>
        <authorList>
            <person name="Sheh A."/>
            <person name="Shen Z."/>
            <person name="Fox J.G."/>
        </authorList>
    </citation>
    <scope>NUCLEOTIDE SEQUENCE [LARGE SCALE GENOMIC DNA]</scope>
    <source>
        <strain evidence="6 7">MIT 97-6194</strain>
    </source>
</reference>
<name>A0A347VTJ0_9HELI</name>
<dbReference type="GO" id="GO:0016830">
    <property type="term" value="F:carbon-carbon lyase activity"/>
    <property type="evidence" value="ECO:0007669"/>
    <property type="project" value="UniProtKB-UniRule"/>
</dbReference>
<reference evidence="5 8" key="4">
    <citation type="submission" date="2019-12" db="EMBL/GenBank/DDBJ databases">
        <title>Multi-Generational Helicobacter saguini Isolates.</title>
        <authorList>
            <person name="Mannion A."/>
            <person name="Shen Z."/>
            <person name="Fox J.G."/>
        </authorList>
    </citation>
    <scope>NUCLEOTIDE SEQUENCE [LARGE SCALE GENOMIC DNA]</scope>
    <source>
        <strain evidence="5">16-048</strain>
        <strain evidence="8">16-048 (F4)</strain>
    </source>
</reference>
<dbReference type="GO" id="GO:0016874">
    <property type="term" value="F:ligase activity"/>
    <property type="evidence" value="ECO:0007669"/>
    <property type="project" value="UniProtKB-KW"/>
</dbReference>
<dbReference type="EMBL" id="QBIU01000001">
    <property type="protein sequence ID" value="MWV69606.1"/>
    <property type="molecule type" value="Genomic_DNA"/>
</dbReference>
<dbReference type="InterPro" id="IPR003773">
    <property type="entry name" value="Menaquinone_biosynth"/>
</dbReference>
<dbReference type="HAMAP" id="MF_00996">
    <property type="entry name" value="MqnD"/>
    <property type="match status" value="1"/>
</dbReference>
<dbReference type="AlphaFoldDB" id="A0A347VTJ0"/>
<dbReference type="UniPathway" id="UPA00079"/>
<gene>
    <name evidence="4" type="primary">mqnD</name>
    <name evidence="5" type="ORF">DCO61_06210</name>
    <name evidence="6" type="ORF">LS64_006280</name>
</gene>
<evidence type="ECO:0000256" key="4">
    <source>
        <dbReference type="HAMAP-Rule" id="MF_00996"/>
    </source>
</evidence>
<protein>
    <recommendedName>
        <fullName evidence="4">1,4-dihydroxy-6-naphtoate synthase</fullName>
        <ecNumber evidence="4">4.1.99.29</ecNumber>
    </recommendedName>
    <alternativeName>
        <fullName evidence="4">Menaquinone biosynthetic enzyme MqnD</fullName>
    </alternativeName>
</protein>
<keyword evidence="3 4" id="KW-0456">Lyase</keyword>
<dbReference type="GO" id="GO:0009234">
    <property type="term" value="P:menaquinone biosynthetic process"/>
    <property type="evidence" value="ECO:0007669"/>
    <property type="project" value="UniProtKB-UniRule"/>
</dbReference>
<dbReference type="EMBL" id="JRMP02000008">
    <property type="protein sequence ID" value="TLD94319.1"/>
    <property type="molecule type" value="Genomic_DNA"/>
</dbReference>
<dbReference type="SUPFAM" id="SSF53850">
    <property type="entry name" value="Periplasmic binding protein-like II"/>
    <property type="match status" value="1"/>
</dbReference>
<evidence type="ECO:0000313" key="5">
    <source>
        <dbReference type="EMBL" id="MWV69606.1"/>
    </source>
</evidence>
<organism evidence="6 7">
    <name type="scientific">Helicobacter saguini</name>
    <dbReference type="NCBI Taxonomy" id="1548018"/>
    <lineage>
        <taxon>Bacteria</taxon>
        <taxon>Pseudomonadati</taxon>
        <taxon>Campylobacterota</taxon>
        <taxon>Epsilonproteobacteria</taxon>
        <taxon>Campylobacterales</taxon>
        <taxon>Helicobacteraceae</taxon>
        <taxon>Helicobacter</taxon>
    </lineage>
</organism>
<keyword evidence="7" id="KW-1185">Reference proteome</keyword>
<evidence type="ECO:0000256" key="1">
    <source>
        <dbReference type="ARBA" id="ARBA00004863"/>
    </source>
</evidence>
<evidence type="ECO:0000313" key="6">
    <source>
        <dbReference type="EMBL" id="TLD94319.1"/>
    </source>
</evidence>
<reference evidence="6 7" key="2">
    <citation type="journal article" date="2016" name="Infect. Immun.">
        <title>Helicobacter saguini, a Novel Helicobacter Isolated from Cotton-Top Tamarins with Ulcerative Colitis, Has Proinflammatory Properties and Induces Typhlocolitis and Dysplasia in Gnotobiotic IL-10-/- Mice.</title>
        <authorList>
            <person name="Shen Z."/>
            <person name="Mannion A."/>
            <person name="Whary M.T."/>
            <person name="Muthupalani S."/>
            <person name="Sheh A."/>
            <person name="Feng Y."/>
            <person name="Gong G."/>
            <person name="Vandamme P."/>
            <person name="Holcombe H.R."/>
            <person name="Paster B.J."/>
            <person name="Fox J.G."/>
        </authorList>
    </citation>
    <scope>NUCLEOTIDE SEQUENCE [LARGE SCALE GENOMIC DNA]</scope>
    <source>
        <strain evidence="6 7">MIT 97-6194</strain>
    </source>
</reference>
<dbReference type="OrthoDB" id="9809439at2"/>
<dbReference type="PANTHER" id="PTHR37167">
    <property type="entry name" value="1,4-DIHYDROXY-6-NAPHTOATE SYNTHASE"/>
    <property type="match status" value="1"/>
</dbReference>
<comment type="caution">
    <text evidence="6">The sequence shown here is derived from an EMBL/GenBank/DDBJ whole genome shotgun (WGS) entry which is preliminary data.</text>
</comment>
<dbReference type="Gene3D" id="3.40.190.10">
    <property type="entry name" value="Periplasmic binding protein-like II"/>
    <property type="match status" value="2"/>
</dbReference>
<dbReference type="PANTHER" id="PTHR37167:SF1">
    <property type="entry name" value="1,4-DIHYDROXY-6-NAPHTOATE SYNTHASE"/>
    <property type="match status" value="1"/>
</dbReference>
<keyword evidence="6" id="KW-0436">Ligase</keyword>
<evidence type="ECO:0000256" key="2">
    <source>
        <dbReference type="ARBA" id="ARBA00022428"/>
    </source>
</evidence>
<keyword evidence="2 4" id="KW-0474">Menaquinone biosynthesis</keyword>
<comment type="similarity">
    <text evidence="4">Belongs to the MqnA/MqnD family. MqnD subfamily.</text>
</comment>
<dbReference type="Pfam" id="PF02621">
    <property type="entry name" value="VitK2_biosynth"/>
    <property type="match status" value="1"/>
</dbReference>
<dbReference type="Proteomes" id="UP000029714">
    <property type="component" value="Unassembled WGS sequence"/>
</dbReference>
<dbReference type="RefSeq" id="WP_081948298.1">
    <property type="nucleotide sequence ID" value="NZ_JRMP02000008.1"/>
</dbReference>
<proteinExistence type="inferred from homology"/>
<comment type="pathway">
    <text evidence="1 4">Quinol/quinone metabolism; menaquinone biosynthesis.</text>
</comment>
<comment type="caution">
    <text evidence="4">Lacks conserved residue(s) required for the propagation of feature annotation.</text>
</comment>